<evidence type="ECO:0000313" key="1">
    <source>
        <dbReference type="EMBL" id="KKT62212.1"/>
    </source>
</evidence>
<dbReference type="AlphaFoldDB" id="A0A0G1L0V9"/>
<feature type="non-terminal residue" evidence="1">
    <location>
        <position position="43"/>
    </location>
</feature>
<evidence type="ECO:0000313" key="2">
    <source>
        <dbReference type="Proteomes" id="UP000034652"/>
    </source>
</evidence>
<dbReference type="EMBL" id="LCIV01000020">
    <property type="protein sequence ID" value="KKT62212.1"/>
    <property type="molecule type" value="Genomic_DNA"/>
</dbReference>
<dbReference type="Proteomes" id="UP000034652">
    <property type="component" value="Unassembled WGS sequence"/>
</dbReference>
<dbReference type="STRING" id="1618646.UW57_C0020G0006"/>
<sequence length="43" mass="4582">MINKNLKNFFPILIILILTFSLVATFAVAASDSVNVSLEVTGG</sequence>
<comment type="caution">
    <text evidence="1">The sequence shown here is derived from an EMBL/GenBank/DDBJ whole genome shotgun (WGS) entry which is preliminary data.</text>
</comment>
<accession>A0A0G1L0V9</accession>
<proteinExistence type="predicted"/>
<name>A0A0G1L0V9_9BACT</name>
<organism evidence="1 2">
    <name type="scientific">Candidatus Giovannonibacteria bacterium GW2011_GWA1_44_29</name>
    <dbReference type="NCBI Taxonomy" id="1618646"/>
    <lineage>
        <taxon>Bacteria</taxon>
        <taxon>Candidatus Giovannoniibacteriota</taxon>
    </lineage>
</organism>
<protein>
    <submittedName>
        <fullName evidence="1">Uncharacterized protein</fullName>
    </submittedName>
</protein>
<gene>
    <name evidence="1" type="ORF">UW57_C0020G0006</name>
</gene>
<reference evidence="1 2" key="1">
    <citation type="journal article" date="2015" name="Nature">
        <title>rRNA introns, odd ribosomes, and small enigmatic genomes across a large radiation of phyla.</title>
        <authorList>
            <person name="Brown C.T."/>
            <person name="Hug L.A."/>
            <person name="Thomas B.C."/>
            <person name="Sharon I."/>
            <person name="Castelle C.J."/>
            <person name="Singh A."/>
            <person name="Wilkins M.J."/>
            <person name="Williams K.H."/>
            <person name="Banfield J.F."/>
        </authorList>
    </citation>
    <scope>NUCLEOTIDE SEQUENCE [LARGE SCALE GENOMIC DNA]</scope>
</reference>